<keyword evidence="4" id="KW-1185">Reference proteome</keyword>
<evidence type="ECO:0000313" key="4">
    <source>
        <dbReference type="Proteomes" id="UP000289455"/>
    </source>
</evidence>
<organism evidence="3 4">
    <name type="scientific">Aquirufa rosea</name>
    <dbReference type="NCBI Taxonomy" id="2509241"/>
    <lineage>
        <taxon>Bacteria</taxon>
        <taxon>Pseudomonadati</taxon>
        <taxon>Bacteroidota</taxon>
        <taxon>Cytophagia</taxon>
        <taxon>Cytophagales</taxon>
        <taxon>Flectobacillaceae</taxon>
        <taxon>Aquirufa</taxon>
    </lineage>
</organism>
<accession>A0A4Q1BYV8</accession>
<dbReference type="NCBIfam" id="TIGR00236">
    <property type="entry name" value="wecB"/>
    <property type="match status" value="1"/>
</dbReference>
<evidence type="ECO:0000259" key="2">
    <source>
        <dbReference type="Pfam" id="PF02350"/>
    </source>
</evidence>
<feature type="domain" description="UDP-N-acetylglucosamine 2-epimerase" evidence="2">
    <location>
        <begin position="25"/>
        <end position="347"/>
    </location>
</feature>
<dbReference type="CDD" id="cd03786">
    <property type="entry name" value="GTB_UDP-GlcNAc_2-Epimerase"/>
    <property type="match status" value="1"/>
</dbReference>
<comment type="caution">
    <text evidence="3">The sequence shown here is derived from an EMBL/GenBank/DDBJ whole genome shotgun (WGS) entry which is preliminary data.</text>
</comment>
<dbReference type="EC" id="5.1.3.14" evidence="3"/>
<dbReference type="SUPFAM" id="SSF53756">
    <property type="entry name" value="UDP-Glycosyltransferase/glycogen phosphorylase"/>
    <property type="match status" value="1"/>
</dbReference>
<dbReference type="Gene3D" id="3.40.50.2000">
    <property type="entry name" value="Glycogen Phosphorylase B"/>
    <property type="match status" value="2"/>
</dbReference>
<evidence type="ECO:0000256" key="1">
    <source>
        <dbReference type="RuleBase" id="RU003513"/>
    </source>
</evidence>
<dbReference type="Proteomes" id="UP000289455">
    <property type="component" value="Unassembled WGS sequence"/>
</dbReference>
<dbReference type="EMBL" id="SDHY01000005">
    <property type="protein sequence ID" value="RXK48310.1"/>
    <property type="molecule type" value="Genomic_DNA"/>
</dbReference>
<gene>
    <name evidence="3" type="ORF">ESB04_09535</name>
</gene>
<reference evidence="3 4" key="1">
    <citation type="submission" date="2019-01" db="EMBL/GenBank/DDBJ databases">
        <title>Cytophagaceae bacterium strain CAR-16.</title>
        <authorList>
            <person name="Chen W.-M."/>
        </authorList>
    </citation>
    <scope>NUCLEOTIDE SEQUENCE [LARGE SCALE GENOMIC DNA]</scope>
    <source>
        <strain evidence="3 4">CAR-16</strain>
    </source>
</reference>
<dbReference type="OrthoDB" id="9803238at2"/>
<dbReference type="InterPro" id="IPR003331">
    <property type="entry name" value="UDP_GlcNAc_Epimerase_2_dom"/>
</dbReference>
<dbReference type="PANTHER" id="PTHR43174">
    <property type="entry name" value="UDP-N-ACETYLGLUCOSAMINE 2-EPIMERASE"/>
    <property type="match status" value="1"/>
</dbReference>
<protein>
    <submittedName>
        <fullName evidence="3">UDP-N-acetylglucosamine 2-epimerase (Non-hydrolyzing)</fullName>
        <ecNumber evidence="3">5.1.3.14</ecNumber>
    </submittedName>
</protein>
<dbReference type="AlphaFoldDB" id="A0A4Q1BYV8"/>
<dbReference type="PANTHER" id="PTHR43174:SF1">
    <property type="entry name" value="UDP-N-ACETYLGLUCOSAMINE 2-EPIMERASE"/>
    <property type="match status" value="1"/>
</dbReference>
<dbReference type="Pfam" id="PF02350">
    <property type="entry name" value="Epimerase_2"/>
    <property type="match status" value="1"/>
</dbReference>
<proteinExistence type="inferred from homology"/>
<name>A0A4Q1BYV8_9BACT</name>
<keyword evidence="1 3" id="KW-0413">Isomerase</keyword>
<dbReference type="GO" id="GO:0008761">
    <property type="term" value="F:UDP-N-acetylglucosamine 2-epimerase activity"/>
    <property type="evidence" value="ECO:0007669"/>
    <property type="project" value="UniProtKB-EC"/>
</dbReference>
<sequence>MKIVTIVGARPQFVKAAVVSKAFSKNRKDITEIIVHTGQHFDANMSNVFFDELEIPNPNYNLNISSGTHGQNTGRMIEGIEKVLLEEEPNWVIVYGDTDSTLAGTIAAAKLHIPVAHIEAGLRSFNKFMPEEINRVLTDHASTMLFTPTQTANQNLNNEGIGSDKIRLVGDVMYDATIYYGLKAKKIPYLNISSNFILSTIHRAENTNNLEKLKSIIHALTHIAENSSSVVLPLHPRTKAIIKKENIDISKLNVIDPVGYLEMLWLLKNCSTVITDSGGLQKEAYFFQKPCLTTRSETEWVELLDEGVNHLVGTDTNVIVNAYNNITFPSNPKLLYGVGNAAEQIVKYF</sequence>
<evidence type="ECO:0000313" key="3">
    <source>
        <dbReference type="EMBL" id="RXK48310.1"/>
    </source>
</evidence>
<comment type="similarity">
    <text evidence="1">Belongs to the UDP-N-acetylglucosamine 2-epimerase family.</text>
</comment>
<dbReference type="InterPro" id="IPR029767">
    <property type="entry name" value="WecB-like"/>
</dbReference>